<dbReference type="InterPro" id="IPR016181">
    <property type="entry name" value="Acyl_CoA_acyltransferase"/>
</dbReference>
<evidence type="ECO:0000259" key="3">
    <source>
        <dbReference type="PROSITE" id="PS51186"/>
    </source>
</evidence>
<dbReference type="PANTHER" id="PTHR43072:SF23">
    <property type="entry name" value="UPF0039 PROTEIN C11D3.02C"/>
    <property type="match status" value="1"/>
</dbReference>
<dbReference type="GO" id="GO:0016747">
    <property type="term" value="F:acyltransferase activity, transferring groups other than amino-acyl groups"/>
    <property type="evidence" value="ECO:0007669"/>
    <property type="project" value="InterPro"/>
</dbReference>
<dbReference type="PANTHER" id="PTHR43072">
    <property type="entry name" value="N-ACETYLTRANSFERASE"/>
    <property type="match status" value="1"/>
</dbReference>
<dbReference type="InterPro" id="IPR000182">
    <property type="entry name" value="GNAT_dom"/>
</dbReference>
<evidence type="ECO:0000256" key="1">
    <source>
        <dbReference type="ARBA" id="ARBA00022679"/>
    </source>
</evidence>
<dbReference type="CDD" id="cd04301">
    <property type="entry name" value="NAT_SF"/>
    <property type="match status" value="1"/>
</dbReference>
<evidence type="ECO:0000313" key="5">
    <source>
        <dbReference type="Proteomes" id="UP000237655"/>
    </source>
</evidence>
<dbReference type="RefSeq" id="WP_106470815.1">
    <property type="nucleotide sequence ID" value="NZ_CP027665.1"/>
</dbReference>
<protein>
    <submittedName>
        <fullName evidence="4">N-acetyltransferase family protein</fullName>
    </submittedName>
</protein>
<keyword evidence="5" id="KW-1185">Reference proteome</keyword>
<dbReference type="SUPFAM" id="SSF55729">
    <property type="entry name" value="Acyl-CoA N-acyltransferases (Nat)"/>
    <property type="match status" value="1"/>
</dbReference>
<evidence type="ECO:0000313" key="4">
    <source>
        <dbReference type="EMBL" id="AVO36500.1"/>
    </source>
</evidence>
<dbReference type="AlphaFoldDB" id="A0A2S0MKU0"/>
<dbReference type="PROSITE" id="PS51186">
    <property type="entry name" value="GNAT"/>
    <property type="match status" value="1"/>
</dbReference>
<dbReference type="Proteomes" id="UP000237655">
    <property type="component" value="Chromosome"/>
</dbReference>
<feature type="domain" description="N-acetyltransferase" evidence="3">
    <location>
        <begin position="1"/>
        <end position="160"/>
    </location>
</feature>
<name>A0A2S0MKU0_9RHOB</name>
<reference evidence="5" key="1">
    <citation type="submission" date="2018-03" db="EMBL/GenBank/DDBJ databases">
        <title>Genomic analysis of the strain SH-1 isolated from shrimp intestine.</title>
        <authorList>
            <person name="Kim Y.-S."/>
            <person name="Kim S.-E."/>
            <person name="Kim K.-H."/>
        </authorList>
    </citation>
    <scope>NUCLEOTIDE SEQUENCE [LARGE SCALE GENOMIC DNA]</scope>
    <source>
        <strain evidence="5">SH-1</strain>
    </source>
</reference>
<proteinExistence type="predicted"/>
<keyword evidence="2" id="KW-0012">Acyltransferase</keyword>
<dbReference type="Gene3D" id="3.40.630.30">
    <property type="match status" value="1"/>
</dbReference>
<dbReference type="Pfam" id="PF00583">
    <property type="entry name" value="Acetyltransf_1"/>
    <property type="match status" value="1"/>
</dbReference>
<dbReference type="EMBL" id="CP027665">
    <property type="protein sequence ID" value="AVO36500.1"/>
    <property type="molecule type" value="Genomic_DNA"/>
</dbReference>
<organism evidence="4 5">
    <name type="scientific">Pukyongiella litopenaei</name>
    <dbReference type="NCBI Taxonomy" id="2605946"/>
    <lineage>
        <taxon>Bacteria</taxon>
        <taxon>Pseudomonadati</taxon>
        <taxon>Pseudomonadota</taxon>
        <taxon>Alphaproteobacteria</taxon>
        <taxon>Rhodobacterales</taxon>
        <taxon>Paracoccaceae</taxon>
        <taxon>Pukyongiella</taxon>
    </lineage>
</organism>
<sequence length="174" mass="18380">MRVRPARRGDAGAVCALWNAVIRDTMITFTTAEKTEAALAGLIAERAGAFLVAETGGRVGGFASFGAFRAGPGYARTAEHTIMLAPEMRRLGMGRALMEALEQRARRAGIHVLVGAISSENAGGIAFHRALGFAQVGVMPQVGRKGGRWLDLVLMQKILPVSREDGADRVHGAG</sequence>
<dbReference type="KEGG" id="thas:C6Y53_01445"/>
<keyword evidence="1 4" id="KW-0808">Transferase</keyword>
<gene>
    <name evidence="4" type="ORF">C6Y53_01445</name>
</gene>
<accession>A0A2S0MKU0</accession>
<evidence type="ECO:0000256" key="2">
    <source>
        <dbReference type="ARBA" id="ARBA00023315"/>
    </source>
</evidence>